<proteinExistence type="predicted"/>
<dbReference type="EMBL" id="JAEVLS010000001">
    <property type="protein sequence ID" value="MBM0104395.1"/>
    <property type="molecule type" value="Genomic_DNA"/>
</dbReference>
<organism evidence="1 2">
    <name type="scientific">Steroidobacter gossypii</name>
    <dbReference type="NCBI Taxonomy" id="2805490"/>
    <lineage>
        <taxon>Bacteria</taxon>
        <taxon>Pseudomonadati</taxon>
        <taxon>Pseudomonadota</taxon>
        <taxon>Gammaproteobacteria</taxon>
        <taxon>Steroidobacterales</taxon>
        <taxon>Steroidobacteraceae</taxon>
        <taxon>Steroidobacter</taxon>
    </lineage>
</organism>
<sequence>MFTTRPEIRGTFGVVASTHWIASGVGMSMLERGGNAFDAAVAIGFVLQIVEPHLCGPAGEVPIIFRSARDDKPTVLCGQGVAPAAATIERMRSMNLQMVPGSGLIAAVVPGSFDAWMTLLRDHGSMRLSDVLEPAIHYAEAGHPLLPGVSRALADVADAFRKEWPTSAPVWLPNNEVPAPNQLFRNPMLAATWRRILDAAGDGTREQQIERARAAWSSGFVAEAIDRFCRTQELMDASGQRHKGLLTGDDMARWQATYEPPQTFRYGEWTFSKTGPWGQGPVLLQALSLLAGFDLEKMPASEPEFVHVVLEALKLAFADREAYYGDPDFTRVPLDILLSQSYAAERRKLIGDRASLELRPGVVPGFEAQIEKCLSTVRIATNESAGLGIGEPTMMHLKPTLKPGDTVHFDVIDRFGNMVSATPSGGWPQSSPTIPELGFALNTRAQMFWLEPGLPGSLAPGKRPRTTLTPTLAVRDDGMSLICGTPGGDQQDQWQLILLLRYIHHGLGLQQAIDAPLFHSVHFPASFYPREALLGTAVFEESCGEKVIAELRRRGHKVKIAPEWSAGRLTAAARGPDGILHAAATPRLMQAYALGR</sequence>
<dbReference type="InterPro" id="IPR043137">
    <property type="entry name" value="GGT_ssub_C"/>
</dbReference>
<gene>
    <name evidence="1" type="ORF">JM946_06540</name>
</gene>
<dbReference type="SUPFAM" id="SSF56235">
    <property type="entry name" value="N-terminal nucleophile aminohydrolases (Ntn hydrolases)"/>
    <property type="match status" value="1"/>
</dbReference>
<dbReference type="InterPro" id="IPR043138">
    <property type="entry name" value="GGT_lsub"/>
</dbReference>
<dbReference type="InterPro" id="IPR029055">
    <property type="entry name" value="Ntn_hydrolases_N"/>
</dbReference>
<dbReference type="InterPro" id="IPR052896">
    <property type="entry name" value="GGT-like_enzyme"/>
</dbReference>
<dbReference type="RefSeq" id="WP_203166345.1">
    <property type="nucleotide sequence ID" value="NZ_JAEVLS010000001.1"/>
</dbReference>
<dbReference type="Gene3D" id="1.10.246.130">
    <property type="match status" value="1"/>
</dbReference>
<accession>A0ABS1WTU4</accession>
<reference evidence="1 2" key="1">
    <citation type="journal article" date="2021" name="Int. J. Syst. Evol. Microbiol.">
        <title>Steroidobacter gossypii sp. nov., isolated from soil of cotton cropping field.</title>
        <authorList>
            <person name="Huang R."/>
            <person name="Yang S."/>
            <person name="Zhen C."/>
            <person name="Liu W."/>
        </authorList>
    </citation>
    <scope>NUCLEOTIDE SEQUENCE [LARGE SCALE GENOMIC DNA]</scope>
    <source>
        <strain evidence="1 2">S1-65</strain>
    </source>
</reference>
<name>A0ABS1WTU4_9GAMM</name>
<dbReference type="Proteomes" id="UP000661077">
    <property type="component" value="Unassembled WGS sequence"/>
</dbReference>
<dbReference type="Gene3D" id="3.60.20.40">
    <property type="match status" value="1"/>
</dbReference>
<evidence type="ECO:0000313" key="2">
    <source>
        <dbReference type="Proteomes" id="UP000661077"/>
    </source>
</evidence>
<keyword evidence="2" id="KW-1185">Reference proteome</keyword>
<evidence type="ECO:0000313" key="1">
    <source>
        <dbReference type="EMBL" id="MBM0104395.1"/>
    </source>
</evidence>
<comment type="caution">
    <text evidence="1">The sequence shown here is derived from an EMBL/GenBank/DDBJ whole genome shotgun (WGS) entry which is preliminary data.</text>
</comment>
<dbReference type="PRINTS" id="PR01210">
    <property type="entry name" value="GGTRANSPTASE"/>
</dbReference>
<dbReference type="PANTHER" id="PTHR43881:SF1">
    <property type="entry name" value="GAMMA-GLUTAMYLTRANSPEPTIDASE (AFU_ORTHOLOGUE AFUA_4G13580)"/>
    <property type="match status" value="1"/>
</dbReference>
<dbReference type="Pfam" id="PF01019">
    <property type="entry name" value="G_glu_transpept"/>
    <property type="match status" value="1"/>
</dbReference>
<protein>
    <submittedName>
        <fullName evidence="1">Gamma-glutamyltransferase family protein</fullName>
    </submittedName>
</protein>
<dbReference type="PANTHER" id="PTHR43881">
    <property type="entry name" value="GAMMA-GLUTAMYLTRANSPEPTIDASE (AFU_ORTHOLOGUE AFUA_4G13580)"/>
    <property type="match status" value="1"/>
</dbReference>